<sequence>MRYDGFIACSESDGPWAERLTQRLERYYGLRPLMQRQHFVRTLDETRDFALSEATTSALEASRSLIVICSPAAAKSHRVNEEIRASSLAIRTGRSFL</sequence>
<evidence type="ECO:0000313" key="3">
    <source>
        <dbReference type="Proteomes" id="UP000095042"/>
    </source>
</evidence>
<evidence type="ECO:0000259" key="1">
    <source>
        <dbReference type="PROSITE" id="PS50104"/>
    </source>
</evidence>
<dbReference type="Gene3D" id="3.40.50.10140">
    <property type="entry name" value="Toll/interleukin-1 receptor homology (TIR) domain"/>
    <property type="match status" value="1"/>
</dbReference>
<proteinExistence type="predicted"/>
<dbReference type="Proteomes" id="UP000095042">
    <property type="component" value="Unassembled WGS sequence"/>
</dbReference>
<accession>A0A1E3WCN8</accession>
<protein>
    <recommendedName>
        <fullName evidence="1">TIR domain-containing protein</fullName>
    </recommendedName>
</protein>
<evidence type="ECO:0000313" key="2">
    <source>
        <dbReference type="EMBL" id="ODS03584.1"/>
    </source>
</evidence>
<gene>
    <name evidence="2" type="ORF">AUC71_08890</name>
</gene>
<dbReference type="Pfam" id="PF13676">
    <property type="entry name" value="TIR_2"/>
    <property type="match status" value="1"/>
</dbReference>
<dbReference type="RefSeq" id="WP_069623218.1">
    <property type="nucleotide sequence ID" value="NZ_LPWD01000087.1"/>
</dbReference>
<comment type="caution">
    <text evidence="2">The sequence shown here is derived from an EMBL/GenBank/DDBJ whole genome shotgun (WGS) entry which is preliminary data.</text>
</comment>
<dbReference type="SUPFAM" id="SSF52200">
    <property type="entry name" value="Toll/Interleukin receptor TIR domain"/>
    <property type="match status" value="1"/>
</dbReference>
<reference evidence="2 3" key="1">
    <citation type="journal article" date="2016" name="Environ. Microbiol.">
        <title>New Methyloceanibacter diversity from North Sea sediments includes methanotroph containing solely the soluble methane monooxygenase.</title>
        <authorList>
            <person name="Vekeman B."/>
            <person name="Kerckhof F.M."/>
            <person name="Cremers G."/>
            <person name="de Vos P."/>
            <person name="Vandamme P."/>
            <person name="Boon N."/>
            <person name="Op den Camp H.J."/>
            <person name="Heylen K."/>
        </authorList>
    </citation>
    <scope>NUCLEOTIDE SEQUENCE [LARGE SCALE GENOMIC DNA]</scope>
    <source>
        <strain evidence="2 3">R-67177</strain>
    </source>
</reference>
<dbReference type="InterPro" id="IPR035897">
    <property type="entry name" value="Toll_tir_struct_dom_sf"/>
</dbReference>
<dbReference type="GO" id="GO:0007165">
    <property type="term" value="P:signal transduction"/>
    <property type="evidence" value="ECO:0007669"/>
    <property type="project" value="InterPro"/>
</dbReference>
<feature type="domain" description="TIR" evidence="1">
    <location>
        <begin position="1"/>
        <end position="97"/>
    </location>
</feature>
<name>A0A1E3WCN8_9HYPH</name>
<dbReference type="AlphaFoldDB" id="A0A1E3WCN8"/>
<dbReference type="PROSITE" id="PS50104">
    <property type="entry name" value="TIR"/>
    <property type="match status" value="1"/>
</dbReference>
<dbReference type="InterPro" id="IPR000157">
    <property type="entry name" value="TIR_dom"/>
</dbReference>
<dbReference type="EMBL" id="LPWD01000087">
    <property type="protein sequence ID" value="ODS03584.1"/>
    <property type="molecule type" value="Genomic_DNA"/>
</dbReference>
<organism evidence="2 3">
    <name type="scientific">Methyloceanibacter marginalis</name>
    <dbReference type="NCBI Taxonomy" id="1774971"/>
    <lineage>
        <taxon>Bacteria</taxon>
        <taxon>Pseudomonadati</taxon>
        <taxon>Pseudomonadota</taxon>
        <taxon>Alphaproteobacteria</taxon>
        <taxon>Hyphomicrobiales</taxon>
        <taxon>Hyphomicrobiaceae</taxon>
        <taxon>Methyloceanibacter</taxon>
    </lineage>
</organism>
<keyword evidence="3" id="KW-1185">Reference proteome</keyword>
<dbReference type="OrthoDB" id="8416304at2"/>